<dbReference type="Gene3D" id="1.10.150.20">
    <property type="entry name" value="5' to 3' exonuclease, C-terminal subdomain"/>
    <property type="match status" value="2"/>
</dbReference>
<dbReference type="Gene3D" id="1.20.1060.10">
    <property type="entry name" value="Taq DNA Polymerase, Chain T, domain 4"/>
    <property type="match status" value="1"/>
</dbReference>
<dbReference type="FunFam" id="3.30.420.10:FF:000026">
    <property type="entry name" value="DNA polymerase I"/>
    <property type="match status" value="1"/>
</dbReference>
<dbReference type="SMART" id="SM00482">
    <property type="entry name" value="POLAc"/>
    <property type="match status" value="1"/>
</dbReference>
<keyword evidence="11 16" id="KW-0239">DNA-directed DNA polymerase</keyword>
<dbReference type="FunFam" id="3.40.50.1010:FF:000001">
    <property type="entry name" value="DNA polymerase I"/>
    <property type="match status" value="1"/>
</dbReference>
<evidence type="ECO:0000256" key="1">
    <source>
        <dbReference type="ARBA" id="ARBA00007705"/>
    </source>
</evidence>
<dbReference type="CDD" id="cd08637">
    <property type="entry name" value="DNA_pol_A_pol_I_C"/>
    <property type="match status" value="1"/>
</dbReference>
<organism evidence="20 21">
    <name type="scientific">Candidatus Abyssobacteria bacterium SURF_17</name>
    <dbReference type="NCBI Taxonomy" id="2093361"/>
    <lineage>
        <taxon>Bacteria</taxon>
        <taxon>Pseudomonadati</taxon>
        <taxon>Candidatus Hydrogenedentota</taxon>
        <taxon>Candidatus Abyssobacteria</taxon>
    </lineage>
</organism>
<evidence type="ECO:0000256" key="6">
    <source>
        <dbReference type="ARBA" id="ARBA00022705"/>
    </source>
</evidence>
<dbReference type="InterPro" id="IPR019760">
    <property type="entry name" value="DNA-dir_DNA_pol_A_CS"/>
</dbReference>
<keyword evidence="5 16" id="KW-0548">Nucleotidyltransferase</keyword>
<dbReference type="Pfam" id="PF01367">
    <property type="entry name" value="5_3_exonuc"/>
    <property type="match status" value="1"/>
</dbReference>
<evidence type="ECO:0000256" key="8">
    <source>
        <dbReference type="ARBA" id="ARBA00022763"/>
    </source>
</evidence>
<keyword evidence="12 16" id="KW-0238">DNA-binding</keyword>
<dbReference type="InterPro" id="IPR018320">
    <property type="entry name" value="DNA_polymerase_1"/>
</dbReference>
<dbReference type="Gene3D" id="3.40.50.1010">
    <property type="entry name" value="5'-nuclease"/>
    <property type="match status" value="1"/>
</dbReference>
<dbReference type="SUPFAM" id="SSF53098">
    <property type="entry name" value="Ribonuclease H-like"/>
    <property type="match status" value="1"/>
</dbReference>
<dbReference type="AlphaFoldDB" id="A0A419F814"/>
<evidence type="ECO:0000256" key="15">
    <source>
        <dbReference type="NCBIfam" id="TIGR00593"/>
    </source>
</evidence>
<evidence type="ECO:0000256" key="4">
    <source>
        <dbReference type="ARBA" id="ARBA00022679"/>
    </source>
</evidence>
<reference evidence="20 21" key="1">
    <citation type="journal article" date="2017" name="ISME J.">
        <title>Energy and carbon metabolisms in a deep terrestrial subsurface fluid microbial community.</title>
        <authorList>
            <person name="Momper L."/>
            <person name="Jungbluth S.P."/>
            <person name="Lee M.D."/>
            <person name="Amend J.P."/>
        </authorList>
    </citation>
    <scope>NUCLEOTIDE SEQUENCE [LARGE SCALE GENOMIC DNA]</scope>
    <source>
        <strain evidence="20">SURF_17</strain>
    </source>
</reference>
<dbReference type="Pfam" id="PF01612">
    <property type="entry name" value="DNA_pol_A_exo1"/>
    <property type="match status" value="1"/>
</dbReference>
<evidence type="ECO:0000259" key="18">
    <source>
        <dbReference type="SMART" id="SM00475"/>
    </source>
</evidence>
<evidence type="ECO:0000256" key="9">
    <source>
        <dbReference type="ARBA" id="ARBA00022801"/>
    </source>
</evidence>
<name>A0A419F814_9BACT</name>
<dbReference type="Pfam" id="PF00476">
    <property type="entry name" value="DNA_pol_A"/>
    <property type="match status" value="1"/>
</dbReference>
<dbReference type="FunFam" id="1.20.1060.10:FF:000001">
    <property type="entry name" value="DNA polymerase I"/>
    <property type="match status" value="1"/>
</dbReference>
<dbReference type="InterPro" id="IPR002562">
    <property type="entry name" value="3'-5'_exonuclease_dom"/>
</dbReference>
<dbReference type="CDD" id="cd09859">
    <property type="entry name" value="PIN_53EXO"/>
    <property type="match status" value="1"/>
</dbReference>
<keyword evidence="6 16" id="KW-0235">DNA replication</keyword>
<dbReference type="InterPro" id="IPR002298">
    <property type="entry name" value="DNA_polymerase_A"/>
</dbReference>
<dbReference type="InterPro" id="IPR012337">
    <property type="entry name" value="RNaseH-like_sf"/>
</dbReference>
<dbReference type="Proteomes" id="UP000285961">
    <property type="component" value="Unassembled WGS sequence"/>
</dbReference>
<dbReference type="NCBIfam" id="NF004397">
    <property type="entry name" value="PRK05755.1"/>
    <property type="match status" value="1"/>
</dbReference>
<keyword evidence="4 16" id="KW-0808">Transferase</keyword>
<evidence type="ECO:0000259" key="17">
    <source>
        <dbReference type="SMART" id="SM00474"/>
    </source>
</evidence>
<evidence type="ECO:0000256" key="2">
    <source>
        <dbReference type="ARBA" id="ARBA00012417"/>
    </source>
</evidence>
<dbReference type="CDD" id="cd06139">
    <property type="entry name" value="DNA_polA_I_Ecoli_like_exo"/>
    <property type="match status" value="1"/>
</dbReference>
<dbReference type="Gene3D" id="3.30.70.370">
    <property type="match status" value="1"/>
</dbReference>
<dbReference type="PANTHER" id="PTHR10133:SF27">
    <property type="entry name" value="DNA POLYMERASE NU"/>
    <property type="match status" value="1"/>
</dbReference>
<comment type="similarity">
    <text evidence="1 16">Belongs to the DNA polymerase type-A family.</text>
</comment>
<evidence type="ECO:0000313" key="20">
    <source>
        <dbReference type="EMBL" id="RJP74520.1"/>
    </source>
</evidence>
<dbReference type="GO" id="GO:0006302">
    <property type="term" value="P:double-strand break repair"/>
    <property type="evidence" value="ECO:0007669"/>
    <property type="project" value="TreeGrafter"/>
</dbReference>
<dbReference type="PRINTS" id="PR00868">
    <property type="entry name" value="DNAPOLI"/>
</dbReference>
<dbReference type="GO" id="GO:0006261">
    <property type="term" value="P:DNA-templated DNA replication"/>
    <property type="evidence" value="ECO:0007669"/>
    <property type="project" value="UniProtKB-UniRule"/>
</dbReference>
<dbReference type="PANTHER" id="PTHR10133">
    <property type="entry name" value="DNA POLYMERASE I"/>
    <property type="match status" value="1"/>
</dbReference>
<dbReference type="SMART" id="SM00474">
    <property type="entry name" value="35EXOc"/>
    <property type="match status" value="1"/>
</dbReference>
<comment type="catalytic activity">
    <reaction evidence="14 16">
        <text>DNA(n) + a 2'-deoxyribonucleoside 5'-triphosphate = DNA(n+1) + diphosphate</text>
        <dbReference type="Rhea" id="RHEA:22508"/>
        <dbReference type="Rhea" id="RHEA-COMP:17339"/>
        <dbReference type="Rhea" id="RHEA-COMP:17340"/>
        <dbReference type="ChEBI" id="CHEBI:33019"/>
        <dbReference type="ChEBI" id="CHEBI:61560"/>
        <dbReference type="ChEBI" id="CHEBI:173112"/>
        <dbReference type="EC" id="2.7.7.7"/>
    </reaction>
</comment>
<dbReference type="InterPro" id="IPR002421">
    <property type="entry name" value="5-3_exonuclease"/>
</dbReference>
<dbReference type="SMART" id="SM00279">
    <property type="entry name" value="HhH2"/>
    <property type="match status" value="1"/>
</dbReference>
<evidence type="ECO:0000256" key="5">
    <source>
        <dbReference type="ARBA" id="ARBA00022695"/>
    </source>
</evidence>
<dbReference type="InterPro" id="IPR043502">
    <property type="entry name" value="DNA/RNA_pol_sf"/>
</dbReference>
<evidence type="ECO:0000256" key="14">
    <source>
        <dbReference type="ARBA" id="ARBA00049244"/>
    </source>
</evidence>
<dbReference type="GO" id="GO:0003887">
    <property type="term" value="F:DNA-directed DNA polymerase activity"/>
    <property type="evidence" value="ECO:0007669"/>
    <property type="project" value="UniProtKB-UniRule"/>
</dbReference>
<keyword evidence="10 16" id="KW-0269">Exonuclease</keyword>
<evidence type="ECO:0000256" key="12">
    <source>
        <dbReference type="ARBA" id="ARBA00023125"/>
    </source>
</evidence>
<dbReference type="SUPFAM" id="SSF88723">
    <property type="entry name" value="PIN domain-like"/>
    <property type="match status" value="1"/>
</dbReference>
<dbReference type="GO" id="GO:0008409">
    <property type="term" value="F:5'-3' exonuclease activity"/>
    <property type="evidence" value="ECO:0007669"/>
    <property type="project" value="UniProtKB-UniRule"/>
</dbReference>
<feature type="domain" description="3'-5' exonuclease" evidence="17">
    <location>
        <begin position="296"/>
        <end position="499"/>
    </location>
</feature>
<evidence type="ECO:0000259" key="19">
    <source>
        <dbReference type="SMART" id="SM00482"/>
    </source>
</evidence>
<feature type="domain" description="DNA-directed DNA polymerase family A palm" evidence="19">
    <location>
        <begin position="666"/>
        <end position="873"/>
    </location>
</feature>
<keyword evidence="7" id="KW-0540">Nuclease</keyword>
<dbReference type="FunFam" id="1.10.150.20:FF:000003">
    <property type="entry name" value="DNA polymerase I"/>
    <property type="match status" value="1"/>
</dbReference>
<evidence type="ECO:0000313" key="21">
    <source>
        <dbReference type="Proteomes" id="UP000285961"/>
    </source>
</evidence>
<dbReference type="InterPro" id="IPR008918">
    <property type="entry name" value="HhH2"/>
</dbReference>
<keyword evidence="9 16" id="KW-0378">Hydrolase</keyword>
<dbReference type="FunFam" id="1.10.150.20:FF:000002">
    <property type="entry name" value="DNA polymerase I"/>
    <property type="match status" value="1"/>
</dbReference>
<dbReference type="NCBIfam" id="TIGR00593">
    <property type="entry name" value="pola"/>
    <property type="match status" value="1"/>
</dbReference>
<dbReference type="InterPro" id="IPR029060">
    <property type="entry name" value="PIN-like_dom_sf"/>
</dbReference>
<dbReference type="PROSITE" id="PS00447">
    <property type="entry name" value="DNA_POLYMERASE_A"/>
    <property type="match status" value="1"/>
</dbReference>
<dbReference type="GO" id="GO:0003677">
    <property type="term" value="F:DNA binding"/>
    <property type="evidence" value="ECO:0007669"/>
    <property type="project" value="UniProtKB-UniRule"/>
</dbReference>
<protein>
    <recommendedName>
        <fullName evidence="3 15">DNA polymerase I</fullName>
        <ecNumber evidence="2 15">2.7.7.7</ecNumber>
    </recommendedName>
</protein>
<feature type="domain" description="5'-3' exonuclease" evidence="18">
    <location>
        <begin position="6"/>
        <end position="262"/>
    </location>
</feature>
<dbReference type="InterPro" id="IPR020045">
    <property type="entry name" value="DNA_polI_H3TH"/>
</dbReference>
<dbReference type="SUPFAM" id="SSF56672">
    <property type="entry name" value="DNA/RNA polymerases"/>
    <property type="match status" value="1"/>
</dbReference>
<dbReference type="EMBL" id="QZKI01000014">
    <property type="protein sequence ID" value="RJP74520.1"/>
    <property type="molecule type" value="Genomic_DNA"/>
</dbReference>
<sequence length="910" mass="102608">MTEAKKKIYLIDGHSYAYRAFHAIRQLTDSSGLALNAVYGFTRMLLKLMKDEQPGYIAVAFDTPGKTFRHEMYEEYKANRAEQPEEMRHQIPLIKEVVEAFNIRTFELAGYEADDVLATLAKKAADEGIEAVIVTGDKDMLQLVSDNIKVLNPHKENLLYDAEAVKQRFGVGPEQMRDLLGMAGDPTDNVPGVPGIGPKTAAELLNEYRTIENIFEHVDEIKGPKRRENLRQNKDLALLSRELVSIVSDVPLEIDLEACKTREYDSEKLAEVFKRLEFRSLISEVAETHQAKDAEYLVIDKERELDALLKRVRQAGSLSIDFETTSTDPMRAKLVGISIALEPRLAHYIPVGHSVSPADDAHKDEKDDLFAQAPPPQLNCKLVLDRLGPVLEDEAIKKTGQNIKYEMVILARNGIELSGVDFDTMVASYLLNPSKQSHNLDQLALEFLNYRKIPIDKLIGKGAGQKTMDAVDINEVAEYCCEDADITLRLRNVLEPMLKEKGLYELFEKVELPLMKVLAKMERAGVRVDVGVFRDLSERLAKQLGELEQQIHALAGCKFNINSTQQLGKILFEEMNLPYGRKTKTGYSTDMAVLEKLAVEHELPKSVLEYRTLSKLKSTYIDALPSLVNPETGRIHTSFNQTITATGRLSSSEPNLQNIPIRSELGREIRRAFVPSDNRSVLMSADYSQIELRILAHLSGDEELSRAFNEGLDVHDQTSSKMFRVPIDQVTLEMRRKAKVANYGILYGISAARLAADVGIKLEEAKGFIENYFTIFPRVKGYLDSMVEEARRVGYVTTIMNRRRYIPDINSQNYGVRGFAERTAINTPIQGSAADLIKMAMIQIDERLAAMSLRSKMILQVHDELVFEVPLEDLEKTKQMVKETMETAYPLSVPIVADVRIGRNWLEAHD</sequence>
<gene>
    <name evidence="16 20" type="primary">polA</name>
    <name evidence="20" type="ORF">C4532_02290</name>
</gene>
<dbReference type="EC" id="2.7.7.7" evidence="2 15"/>
<dbReference type="Gene3D" id="3.30.420.10">
    <property type="entry name" value="Ribonuclease H-like superfamily/Ribonuclease H"/>
    <property type="match status" value="1"/>
</dbReference>
<comment type="caution">
    <text evidence="20">The sequence shown here is derived from an EMBL/GenBank/DDBJ whole genome shotgun (WGS) entry which is preliminary data.</text>
</comment>
<dbReference type="InterPro" id="IPR036279">
    <property type="entry name" value="5-3_exonuclease_C_sf"/>
</dbReference>
<dbReference type="CDD" id="cd09898">
    <property type="entry name" value="H3TH_53EXO"/>
    <property type="match status" value="1"/>
</dbReference>
<dbReference type="Pfam" id="PF02739">
    <property type="entry name" value="5_3_exonuc_N"/>
    <property type="match status" value="1"/>
</dbReference>
<dbReference type="InterPro" id="IPR036397">
    <property type="entry name" value="RNaseH_sf"/>
</dbReference>
<dbReference type="InterPro" id="IPR020046">
    <property type="entry name" value="5-3_exonucl_a-hlix_arch_N"/>
</dbReference>
<keyword evidence="13 16" id="KW-0234">DNA repair</keyword>
<evidence type="ECO:0000256" key="7">
    <source>
        <dbReference type="ARBA" id="ARBA00022722"/>
    </source>
</evidence>
<evidence type="ECO:0000256" key="16">
    <source>
        <dbReference type="RuleBase" id="RU004460"/>
    </source>
</evidence>
<keyword evidence="8 16" id="KW-0227">DNA damage</keyword>
<dbReference type="GO" id="GO:0008408">
    <property type="term" value="F:3'-5' exonuclease activity"/>
    <property type="evidence" value="ECO:0007669"/>
    <property type="project" value="UniProtKB-UniRule"/>
</dbReference>
<accession>A0A419F814</accession>
<evidence type="ECO:0000256" key="13">
    <source>
        <dbReference type="ARBA" id="ARBA00023204"/>
    </source>
</evidence>
<dbReference type="InterPro" id="IPR001098">
    <property type="entry name" value="DNA-dir_DNA_pol_A_palm_dom"/>
</dbReference>
<proteinExistence type="inferred from homology"/>
<dbReference type="SMART" id="SM00475">
    <property type="entry name" value="53EXOc"/>
    <property type="match status" value="1"/>
</dbReference>
<dbReference type="SUPFAM" id="SSF47807">
    <property type="entry name" value="5' to 3' exonuclease, C-terminal subdomain"/>
    <property type="match status" value="1"/>
</dbReference>
<evidence type="ECO:0000256" key="3">
    <source>
        <dbReference type="ARBA" id="ARBA00020311"/>
    </source>
</evidence>
<comment type="function">
    <text evidence="16">In addition to polymerase activity, this DNA polymerase exhibits 3'-5' and 5'-3' exonuclease activity.</text>
</comment>
<evidence type="ECO:0000256" key="11">
    <source>
        <dbReference type="ARBA" id="ARBA00022932"/>
    </source>
</evidence>
<evidence type="ECO:0000256" key="10">
    <source>
        <dbReference type="ARBA" id="ARBA00022839"/>
    </source>
</evidence>